<keyword evidence="8" id="KW-1185">Reference proteome</keyword>
<dbReference type="GO" id="GO:0051301">
    <property type="term" value="P:cell division"/>
    <property type="evidence" value="ECO:0007669"/>
    <property type="project" value="UniProtKB-KW"/>
</dbReference>
<keyword evidence="7" id="KW-0131">Cell cycle</keyword>
<accession>A0ABU0ASF2</accession>
<keyword evidence="7" id="KW-0132">Cell division</keyword>
<comment type="subcellular location">
    <subcellularLocation>
        <location evidence="1">Membrane</location>
        <topology evidence="1">Multi-pass membrane protein</topology>
    </subcellularLocation>
</comment>
<feature type="transmembrane region" description="Helical" evidence="6">
    <location>
        <begin position="65"/>
        <end position="84"/>
    </location>
</feature>
<protein>
    <submittedName>
        <fullName evidence="7">Cell division protein FtsW (Lipid II flippase)</fullName>
    </submittedName>
</protein>
<evidence type="ECO:0000256" key="2">
    <source>
        <dbReference type="ARBA" id="ARBA00022692"/>
    </source>
</evidence>
<evidence type="ECO:0000256" key="1">
    <source>
        <dbReference type="ARBA" id="ARBA00004141"/>
    </source>
</evidence>
<dbReference type="Pfam" id="PF01098">
    <property type="entry name" value="FTSW_RODA_SPOVE"/>
    <property type="match status" value="1"/>
</dbReference>
<sequence length="417" mass="47807">MLNYITKFRRPRDLLLIFELLAFLLLFFKNNKHVDTYICILFLGLVLIIYISNFILGKISSGDNYIFLIVSMLLSLGLVTIYRINPSLGLLQLVWILVGLTAFYVTYFCLRAFKNLDDYTKLYAIGIFILLISTLVYSLIFKRGREKGAYNWIRFGSFSIQPSEFAKILMMFLLASYYTKFRYSNNLKKFKNPPLLLMFVTYLFIGVLFIERDLGMSVVFLTIYTVTLFIYEDNKNMFFINLFLILLGATIGYLKFSHVRLRVSVWLDPWTDPYNDARQIVQSLFAIAEGGFFGSGIGRGYPELVPVPVSDAIFPVICEEMGIFIGIGIIMLNMLLTYRGMKIALNQEYLFYRILAICVACLFGIQSFLNIGGFIKFIPMTGITLPFVSYGGSSMVTSFISLGILQVASEDLTYKYE</sequence>
<evidence type="ECO:0000256" key="3">
    <source>
        <dbReference type="ARBA" id="ARBA00022960"/>
    </source>
</evidence>
<evidence type="ECO:0000256" key="4">
    <source>
        <dbReference type="ARBA" id="ARBA00022989"/>
    </source>
</evidence>
<feature type="transmembrane region" description="Helical" evidence="6">
    <location>
        <begin position="160"/>
        <end position="178"/>
    </location>
</feature>
<feature type="transmembrane region" description="Helical" evidence="6">
    <location>
        <begin position="90"/>
        <end position="110"/>
    </location>
</feature>
<reference evidence="7 8" key="1">
    <citation type="submission" date="2023-07" db="EMBL/GenBank/DDBJ databases">
        <title>Genomic Encyclopedia of Type Strains, Phase IV (KMG-IV): sequencing the most valuable type-strain genomes for metagenomic binning, comparative biology and taxonomic classification.</title>
        <authorList>
            <person name="Goeker M."/>
        </authorList>
    </citation>
    <scope>NUCLEOTIDE SEQUENCE [LARGE SCALE GENOMIC DNA]</scope>
    <source>
        <strain evidence="7 8">DSM 22616</strain>
    </source>
</reference>
<feature type="transmembrane region" description="Helical" evidence="6">
    <location>
        <begin position="350"/>
        <end position="375"/>
    </location>
</feature>
<dbReference type="InterPro" id="IPR001182">
    <property type="entry name" value="FtsW/RodA"/>
</dbReference>
<keyword evidence="2 6" id="KW-0812">Transmembrane</keyword>
<keyword evidence="4 6" id="KW-1133">Transmembrane helix</keyword>
<evidence type="ECO:0000256" key="5">
    <source>
        <dbReference type="ARBA" id="ARBA00023136"/>
    </source>
</evidence>
<evidence type="ECO:0000256" key="6">
    <source>
        <dbReference type="SAM" id="Phobius"/>
    </source>
</evidence>
<feature type="transmembrane region" description="Helical" evidence="6">
    <location>
        <begin position="12"/>
        <end position="28"/>
    </location>
</feature>
<feature type="transmembrane region" description="Helical" evidence="6">
    <location>
        <begin position="190"/>
        <end position="208"/>
    </location>
</feature>
<dbReference type="PANTHER" id="PTHR30474:SF3">
    <property type="entry name" value="PEPTIDOGLYCAN GLYCOSYLTRANSFERASE RODA"/>
    <property type="match status" value="1"/>
</dbReference>
<organism evidence="7 8">
    <name type="scientific">Peptoniphilus koenoeneniae</name>
    <dbReference type="NCBI Taxonomy" id="507751"/>
    <lineage>
        <taxon>Bacteria</taxon>
        <taxon>Bacillati</taxon>
        <taxon>Bacillota</taxon>
        <taxon>Tissierellia</taxon>
        <taxon>Tissierellales</taxon>
        <taxon>Peptoniphilaceae</taxon>
        <taxon>Peptoniphilus</taxon>
    </lineage>
</organism>
<gene>
    <name evidence="7" type="ORF">J2S72_000146</name>
</gene>
<feature type="transmembrane region" description="Helical" evidence="6">
    <location>
        <begin position="34"/>
        <end position="56"/>
    </location>
</feature>
<proteinExistence type="predicted"/>
<comment type="caution">
    <text evidence="7">The sequence shown here is derived from an EMBL/GenBank/DDBJ whole genome shotgun (WGS) entry which is preliminary data.</text>
</comment>
<name>A0ABU0ASF2_9FIRM</name>
<dbReference type="EMBL" id="JAUSTN010000001">
    <property type="protein sequence ID" value="MDQ0274150.1"/>
    <property type="molecule type" value="Genomic_DNA"/>
</dbReference>
<dbReference type="Proteomes" id="UP001236559">
    <property type="component" value="Unassembled WGS sequence"/>
</dbReference>
<keyword evidence="3" id="KW-0133">Cell shape</keyword>
<feature type="transmembrane region" description="Helical" evidence="6">
    <location>
        <begin position="214"/>
        <end position="231"/>
    </location>
</feature>
<keyword evidence="5 6" id="KW-0472">Membrane</keyword>
<feature type="transmembrane region" description="Helical" evidence="6">
    <location>
        <begin position="312"/>
        <end position="338"/>
    </location>
</feature>
<dbReference type="PANTHER" id="PTHR30474">
    <property type="entry name" value="CELL CYCLE PROTEIN"/>
    <property type="match status" value="1"/>
</dbReference>
<dbReference type="RefSeq" id="WP_023056325.1">
    <property type="nucleotide sequence ID" value="NZ_JAUSTN010000001.1"/>
</dbReference>
<feature type="transmembrane region" description="Helical" evidence="6">
    <location>
        <begin position="122"/>
        <end position="140"/>
    </location>
</feature>
<feature type="transmembrane region" description="Helical" evidence="6">
    <location>
        <begin position="238"/>
        <end position="256"/>
    </location>
</feature>
<evidence type="ECO:0000313" key="8">
    <source>
        <dbReference type="Proteomes" id="UP001236559"/>
    </source>
</evidence>
<evidence type="ECO:0000313" key="7">
    <source>
        <dbReference type="EMBL" id="MDQ0274150.1"/>
    </source>
</evidence>
<feature type="transmembrane region" description="Helical" evidence="6">
    <location>
        <begin position="387"/>
        <end position="408"/>
    </location>
</feature>